<dbReference type="InterPro" id="IPR021251">
    <property type="entry name" value="DUF2793"/>
</dbReference>
<name>A0A443J066_9RHOB</name>
<comment type="caution">
    <text evidence="1">The sequence shown here is derived from an EMBL/GenBank/DDBJ whole genome shotgun (WGS) entry which is preliminary data.</text>
</comment>
<evidence type="ECO:0000313" key="2">
    <source>
        <dbReference type="Proteomes" id="UP000285710"/>
    </source>
</evidence>
<proteinExistence type="predicted"/>
<evidence type="ECO:0000313" key="1">
    <source>
        <dbReference type="EMBL" id="RWR13819.1"/>
    </source>
</evidence>
<dbReference type="Pfam" id="PF10983">
    <property type="entry name" value="DUF2793"/>
    <property type="match status" value="1"/>
</dbReference>
<dbReference type="AlphaFoldDB" id="A0A443J066"/>
<dbReference type="Proteomes" id="UP000285710">
    <property type="component" value="Unassembled WGS sequence"/>
</dbReference>
<dbReference type="EMBL" id="SAUW01000004">
    <property type="protein sequence ID" value="RWR13819.1"/>
    <property type="molecule type" value="Genomic_DNA"/>
</dbReference>
<keyword evidence="2" id="KW-1185">Reference proteome</keyword>
<reference evidence="1 2" key="2">
    <citation type="submission" date="2019-01" db="EMBL/GenBank/DDBJ databases">
        <authorList>
            <person name="Li Y."/>
        </authorList>
    </citation>
    <scope>NUCLEOTIDE SEQUENCE [LARGE SCALE GENOMIC DNA]</scope>
    <source>
        <strain evidence="1 2">2D-5</strain>
    </source>
</reference>
<organism evidence="1 2">
    <name type="scientific">Paenirhodobacter populi</name>
    <dbReference type="NCBI Taxonomy" id="2306993"/>
    <lineage>
        <taxon>Bacteria</taxon>
        <taxon>Pseudomonadati</taxon>
        <taxon>Pseudomonadota</taxon>
        <taxon>Alphaproteobacteria</taxon>
        <taxon>Rhodobacterales</taxon>
        <taxon>Rhodobacter group</taxon>
        <taxon>Paenirhodobacter</taxon>
    </lineage>
</organism>
<accession>A0A443J066</accession>
<gene>
    <name evidence="1" type="ORF">D2T33_05320</name>
</gene>
<protein>
    <submittedName>
        <fullName evidence="1">DUF2793 domain-containing protein</fullName>
    </submittedName>
</protein>
<sequence length="217" mass="22448">MPSKIVPGIGISAEWDEGENGWGPGMDENLTRLSALTQISVPSVSSGLSNDGGVQIAPASHSNAGQVAVRKDDGWWFYQPFSGMSAWVRDVSAWFVYDGSVWRREASAAYVISPIVTASRMLTEAEFSVGATIEVSSANDVTLTVPAPGTTPAQMGASVARRPVSVIRTGTGQVSVAAAAGSTLLGAENAFSAREVGSAMVIVPLSGDRYLIGGDVA</sequence>
<reference evidence="1 2" key="1">
    <citation type="submission" date="2019-01" db="EMBL/GenBank/DDBJ databases">
        <title>Sinorhodobacter populi sp. nov. isolated from the symptomatic bark tissue of Populus euramericana canker.</title>
        <authorList>
            <person name="Xu G."/>
        </authorList>
    </citation>
    <scope>NUCLEOTIDE SEQUENCE [LARGE SCALE GENOMIC DNA]</scope>
    <source>
        <strain evidence="1 2">2D-5</strain>
    </source>
</reference>